<evidence type="ECO:0000259" key="7">
    <source>
        <dbReference type="Pfam" id="PF00266"/>
    </source>
</evidence>
<dbReference type="PANTHER" id="PTHR43586:SF4">
    <property type="entry name" value="ISOPENICILLIN N EPIMERASE"/>
    <property type="match status" value="1"/>
</dbReference>
<dbReference type="PATRIC" id="fig|572479.3.peg.124"/>
<dbReference type="Proteomes" id="UP000006866">
    <property type="component" value="Chromosome"/>
</dbReference>
<comment type="cofactor">
    <cofactor evidence="1">
        <name>pyridoxal 5'-phosphate</name>
        <dbReference type="ChEBI" id="CHEBI:597326"/>
    </cofactor>
</comment>
<dbReference type="EC" id="2.8.1.7" evidence="3"/>
<feature type="domain" description="Aminotransferase class V" evidence="7">
    <location>
        <begin position="4"/>
        <end position="373"/>
    </location>
</feature>
<keyword evidence="4" id="KW-0808">Transferase</keyword>
<dbReference type="SUPFAM" id="SSF53383">
    <property type="entry name" value="PLP-dependent transferases"/>
    <property type="match status" value="1"/>
</dbReference>
<dbReference type="InterPro" id="IPR010970">
    <property type="entry name" value="Cys_dSase_SufS"/>
</dbReference>
<evidence type="ECO:0000256" key="2">
    <source>
        <dbReference type="ARBA" id="ARBA00010447"/>
    </source>
</evidence>
<evidence type="ECO:0000256" key="5">
    <source>
        <dbReference type="ARBA" id="ARBA00022898"/>
    </source>
</evidence>
<dbReference type="RefSeq" id="WP_014552314.1">
    <property type="nucleotide sequence ID" value="NC_017455.1"/>
</dbReference>
<dbReference type="GO" id="GO:0031071">
    <property type="term" value="F:cysteine desulfurase activity"/>
    <property type="evidence" value="ECO:0007669"/>
    <property type="project" value="UniProtKB-EC"/>
</dbReference>
<dbReference type="PANTHER" id="PTHR43586">
    <property type="entry name" value="CYSTEINE DESULFURASE"/>
    <property type="match status" value="1"/>
</dbReference>
<dbReference type="eggNOG" id="COG0520">
    <property type="taxonomic scope" value="Bacteria"/>
</dbReference>
<dbReference type="InterPro" id="IPR015424">
    <property type="entry name" value="PyrdxlP-dep_Trfase"/>
</dbReference>
<dbReference type="KEGG" id="hpk:Hprae_0121"/>
<reference evidence="9" key="1">
    <citation type="submission" date="2010-10" db="EMBL/GenBank/DDBJ databases">
        <title>The complete genome of Halanaerobium praevalens DSM 2228.</title>
        <authorList>
            <consortium name="US DOE Joint Genome Institute (JGI-PGF)"/>
            <person name="Lucas S."/>
            <person name="Copeland A."/>
            <person name="Lapidus A."/>
            <person name="Glavina del Rio T."/>
            <person name="Dalin E."/>
            <person name="Tice H."/>
            <person name="Bruce D."/>
            <person name="Goodwin L."/>
            <person name="Pitluck S."/>
            <person name="Kyrpides N."/>
            <person name="Mavromatis K."/>
            <person name="Ivanova N."/>
            <person name="Ovchinnikova G."/>
            <person name="Chertkov O."/>
            <person name="Detter J.C."/>
            <person name="Han C."/>
            <person name="Larimer F."/>
            <person name="Land M."/>
            <person name="Hauser L."/>
            <person name="Markowitz V."/>
            <person name="Cheng J.-F."/>
            <person name="Hugenholtz P."/>
            <person name="Woyke T."/>
            <person name="Wu D."/>
            <person name="Tindall B."/>
            <person name="Pomrenke H.G."/>
            <person name="Brambilla E."/>
            <person name="Klenk H.-P."/>
            <person name="Eisen J.A."/>
        </authorList>
    </citation>
    <scope>NUCLEOTIDE SEQUENCE [LARGE SCALE GENOMIC DNA]</scope>
    <source>
        <strain evidence="9">ATCC 33744 / DSM 2228 / GSL</strain>
    </source>
</reference>
<dbReference type="GO" id="GO:0006534">
    <property type="term" value="P:cysteine metabolic process"/>
    <property type="evidence" value="ECO:0007669"/>
    <property type="project" value="InterPro"/>
</dbReference>
<dbReference type="OrthoDB" id="9804366at2"/>
<evidence type="ECO:0000313" key="9">
    <source>
        <dbReference type="Proteomes" id="UP000006866"/>
    </source>
</evidence>
<keyword evidence="5" id="KW-0663">Pyridoxal phosphate</keyword>
<organism evidence="8 9">
    <name type="scientific">Halanaerobium praevalens (strain ATCC 33744 / DSM 2228 / GSL)</name>
    <dbReference type="NCBI Taxonomy" id="572479"/>
    <lineage>
        <taxon>Bacteria</taxon>
        <taxon>Bacillati</taxon>
        <taxon>Bacillota</taxon>
        <taxon>Clostridia</taxon>
        <taxon>Halanaerobiales</taxon>
        <taxon>Halanaerobiaceae</taxon>
        <taxon>Halanaerobium</taxon>
    </lineage>
</organism>
<protein>
    <recommendedName>
        <fullName evidence="3">cysteine desulfurase</fullName>
        <ecNumber evidence="3">2.8.1.7</ecNumber>
    </recommendedName>
</protein>
<evidence type="ECO:0000256" key="4">
    <source>
        <dbReference type="ARBA" id="ARBA00022679"/>
    </source>
</evidence>
<evidence type="ECO:0000256" key="6">
    <source>
        <dbReference type="ARBA" id="ARBA00050776"/>
    </source>
</evidence>
<comment type="similarity">
    <text evidence="2">Belongs to the class-V pyridoxal-phosphate-dependent aminotransferase family. Csd subfamily.</text>
</comment>
<dbReference type="NCBIfam" id="TIGR01977">
    <property type="entry name" value="am_tr_V_EF2568"/>
    <property type="match status" value="1"/>
</dbReference>
<comment type="catalytic activity">
    <reaction evidence="6">
        <text>(sulfur carrier)-H + L-cysteine = (sulfur carrier)-SH + L-alanine</text>
        <dbReference type="Rhea" id="RHEA:43892"/>
        <dbReference type="Rhea" id="RHEA-COMP:14737"/>
        <dbReference type="Rhea" id="RHEA-COMP:14739"/>
        <dbReference type="ChEBI" id="CHEBI:29917"/>
        <dbReference type="ChEBI" id="CHEBI:35235"/>
        <dbReference type="ChEBI" id="CHEBI:57972"/>
        <dbReference type="ChEBI" id="CHEBI:64428"/>
        <dbReference type="EC" id="2.8.1.7"/>
    </reaction>
</comment>
<sequence>MDKVYLDNAATTKIKADLVRESILNYYDNINCSPGRGGYQDSLAAGRIILDARQKIADLFNVQDIKQIIFTHNITYALNMGIKGILKAGDHVITTTMEHNSVLRPLKSLEKKNLIKVDYIKCDKKGRLKPEQIEAAINDKTKLIVLTHASNVSGTLMPIKAVGKIAAKYDIYYLVDTAQTAGIYELDFENLKADFLAFTGHKALMGPTGTGGFAISKKMATELEPLIEGGTGSKSDLAEQPNFLPDKFESGTMNTMGINGLKAGVEFIQETGIKNIRTHEQKLAKIFLAGLKKIPEIKIIGPANLKEQVPTFSITAGKRDLGQLSYELDNKYNIMTRSGLHCAPLAHQTLSTFPAGSLRFSLGYFNTEKEIEYTLNALKELL</sequence>
<dbReference type="PIRSF" id="PIRSF005572">
    <property type="entry name" value="NifS"/>
    <property type="match status" value="1"/>
</dbReference>
<name>E3DM86_HALPG</name>
<dbReference type="Gene3D" id="3.40.640.10">
    <property type="entry name" value="Type I PLP-dependent aspartate aminotransferase-like (Major domain)"/>
    <property type="match status" value="1"/>
</dbReference>
<dbReference type="AlphaFoldDB" id="E3DM86"/>
<dbReference type="GO" id="GO:0030170">
    <property type="term" value="F:pyridoxal phosphate binding"/>
    <property type="evidence" value="ECO:0007669"/>
    <property type="project" value="InterPro"/>
</dbReference>
<dbReference type="InterPro" id="IPR015421">
    <property type="entry name" value="PyrdxlP-dep_Trfase_major"/>
</dbReference>
<dbReference type="HOGENOM" id="CLU_003433_2_4_9"/>
<dbReference type="Pfam" id="PF00266">
    <property type="entry name" value="Aminotran_5"/>
    <property type="match status" value="1"/>
</dbReference>
<evidence type="ECO:0000313" key="8">
    <source>
        <dbReference type="EMBL" id="ADO76279.1"/>
    </source>
</evidence>
<accession>E3DM86</accession>
<dbReference type="CDD" id="cd06453">
    <property type="entry name" value="SufS_like"/>
    <property type="match status" value="1"/>
</dbReference>
<dbReference type="InterPro" id="IPR010969">
    <property type="entry name" value="Cys_dSase-rel_unknwn_funct"/>
</dbReference>
<evidence type="ECO:0000256" key="1">
    <source>
        <dbReference type="ARBA" id="ARBA00001933"/>
    </source>
</evidence>
<proteinExistence type="inferred from homology"/>
<reference evidence="8 9" key="2">
    <citation type="journal article" date="2011" name="Stand. Genomic Sci.">
        <title>Complete genome sequence of the extremely halophilic Halanaerobium praevalens type strain (GSL).</title>
        <authorList>
            <person name="Ivanova N."/>
            <person name="Sikorski J."/>
            <person name="Chertkov O."/>
            <person name="Nolan M."/>
            <person name="Lucas S."/>
            <person name="Hammon N."/>
            <person name="Deshpande S."/>
            <person name="Cheng J.F."/>
            <person name="Tapia R."/>
            <person name="Han C."/>
            <person name="Goodwin L."/>
            <person name="Pitluck S."/>
            <person name="Huntemann M."/>
            <person name="Liolios K."/>
            <person name="Pagani I."/>
            <person name="Mavromatis K."/>
            <person name="Ovchinikova G."/>
            <person name="Pati A."/>
            <person name="Chen A."/>
            <person name="Palaniappan K."/>
            <person name="Land M."/>
            <person name="Hauser L."/>
            <person name="Brambilla E.M."/>
            <person name="Kannan K.P."/>
            <person name="Rohde M."/>
            <person name="Tindall B.J."/>
            <person name="Goker M."/>
            <person name="Detter J.C."/>
            <person name="Woyke T."/>
            <person name="Bristow J."/>
            <person name="Eisen J.A."/>
            <person name="Markowitz V."/>
            <person name="Hugenholtz P."/>
            <person name="Kyrpides N.C."/>
            <person name="Klenk H.P."/>
            <person name="Lapidus A."/>
        </authorList>
    </citation>
    <scope>NUCLEOTIDE SEQUENCE [LARGE SCALE GENOMIC DNA]</scope>
    <source>
        <strain evidence="9">ATCC 33744 / DSM 2228 / GSL</strain>
    </source>
</reference>
<dbReference type="Gene3D" id="3.90.1150.10">
    <property type="entry name" value="Aspartate Aminotransferase, domain 1"/>
    <property type="match status" value="1"/>
</dbReference>
<keyword evidence="9" id="KW-1185">Reference proteome</keyword>
<dbReference type="InterPro" id="IPR015422">
    <property type="entry name" value="PyrdxlP-dep_Trfase_small"/>
</dbReference>
<dbReference type="STRING" id="572479.Hprae_0121"/>
<evidence type="ECO:0000256" key="3">
    <source>
        <dbReference type="ARBA" id="ARBA00012239"/>
    </source>
</evidence>
<dbReference type="EMBL" id="CP002175">
    <property type="protein sequence ID" value="ADO76279.1"/>
    <property type="molecule type" value="Genomic_DNA"/>
</dbReference>
<gene>
    <name evidence="8" type="ordered locus">Hprae_0121</name>
</gene>
<dbReference type="InterPro" id="IPR000192">
    <property type="entry name" value="Aminotrans_V_dom"/>
</dbReference>
<dbReference type="InterPro" id="IPR016454">
    <property type="entry name" value="Cysteine_dSase"/>
</dbReference>